<accession>A0A507EDY8</accession>
<evidence type="ECO:0000256" key="4">
    <source>
        <dbReference type="ARBA" id="ARBA00022980"/>
    </source>
</evidence>
<dbReference type="Gene3D" id="1.10.10.10">
    <property type="entry name" value="Winged helix-like DNA-binding domain superfamily/Winged helix DNA-binding domain"/>
    <property type="match status" value="1"/>
</dbReference>
<keyword evidence="7" id="KW-1133">Transmembrane helix</keyword>
<keyword evidence="3" id="KW-0963">Cytoplasm</keyword>
<evidence type="ECO:0000256" key="3">
    <source>
        <dbReference type="ARBA" id="ARBA00022490"/>
    </source>
</evidence>
<feature type="region of interest" description="Disordered" evidence="6">
    <location>
        <begin position="125"/>
        <end position="194"/>
    </location>
</feature>
<feature type="compositionally biased region" description="Basic and acidic residues" evidence="6">
    <location>
        <begin position="131"/>
        <end position="180"/>
    </location>
</feature>
<dbReference type="InterPro" id="IPR037447">
    <property type="entry name" value="Ribosomal_eS10"/>
</dbReference>
<feature type="transmembrane region" description="Helical" evidence="7">
    <location>
        <begin position="15"/>
        <end position="32"/>
    </location>
</feature>
<evidence type="ECO:0000313" key="9">
    <source>
        <dbReference type="EMBL" id="TPX62399.1"/>
    </source>
</evidence>
<evidence type="ECO:0000256" key="7">
    <source>
        <dbReference type="SAM" id="Phobius"/>
    </source>
</evidence>
<comment type="similarity">
    <text evidence="2">Belongs to the eukaryotic ribosomal protein eS10 family.</text>
</comment>
<evidence type="ECO:0000313" key="10">
    <source>
        <dbReference type="Proteomes" id="UP000318582"/>
    </source>
</evidence>
<reference evidence="9 10" key="1">
    <citation type="journal article" date="2019" name="Sci. Rep.">
        <title>Comparative genomics of chytrid fungi reveal insights into the obligate biotrophic and pathogenic lifestyle of Synchytrium endobioticum.</title>
        <authorList>
            <person name="van de Vossenberg B.T.L.H."/>
            <person name="Warris S."/>
            <person name="Nguyen H.D.T."/>
            <person name="van Gent-Pelzer M.P.E."/>
            <person name="Joly D.L."/>
            <person name="van de Geest H.C."/>
            <person name="Bonants P.J.M."/>
            <person name="Smith D.S."/>
            <person name="Levesque C.A."/>
            <person name="van der Lee T.A.J."/>
        </authorList>
    </citation>
    <scope>NUCLEOTIDE SEQUENCE [LARGE SCALE GENOMIC DNA]</scope>
    <source>
        <strain evidence="9 10">CBS 809.83</strain>
    </source>
</reference>
<keyword evidence="4" id="KW-0689">Ribosomal protein</keyword>
<evidence type="ECO:0000256" key="6">
    <source>
        <dbReference type="SAM" id="MobiDB-lite"/>
    </source>
</evidence>
<comment type="caution">
    <text evidence="9">The sequence shown here is derived from an EMBL/GenBank/DDBJ whole genome shotgun (WGS) entry which is preliminary data.</text>
</comment>
<evidence type="ECO:0000256" key="5">
    <source>
        <dbReference type="ARBA" id="ARBA00023274"/>
    </source>
</evidence>
<gene>
    <name evidence="9" type="ORF">PhCBS80983_g00580</name>
</gene>
<dbReference type="STRING" id="109895.A0A507EDY8"/>
<dbReference type="GO" id="GO:0003735">
    <property type="term" value="F:structural constituent of ribosome"/>
    <property type="evidence" value="ECO:0007669"/>
    <property type="project" value="TreeGrafter"/>
</dbReference>
<keyword evidence="7" id="KW-0812">Transmembrane</keyword>
<keyword evidence="10" id="KW-1185">Reference proteome</keyword>
<keyword evidence="7" id="KW-0472">Membrane</keyword>
<dbReference type="PANTHER" id="PTHR12146:SF0">
    <property type="entry name" value="RIBOSOMAL PROTEIN S10"/>
    <property type="match status" value="1"/>
</dbReference>
<keyword evidence="5" id="KW-0687">Ribonucleoprotein</keyword>
<protein>
    <recommendedName>
        <fullName evidence="8">Plectin/eS10 N-terminal domain-containing protein</fullName>
    </recommendedName>
</protein>
<evidence type="ECO:0000256" key="2">
    <source>
        <dbReference type="ARBA" id="ARBA00007278"/>
    </source>
</evidence>
<name>A0A507EDY8_9FUNG</name>
<evidence type="ECO:0000256" key="1">
    <source>
        <dbReference type="ARBA" id="ARBA00004496"/>
    </source>
</evidence>
<sequence length="194" mass="22151">MSSKAHQPEPRELPVMQGVPGLAVLLLVKMLIPKNNRKKIYQYLFQEGVMVAKKDFNAAKHQDVDVPNLQVIKALQSMTSRGYVATRFSWQYYYYYLTNEGIEYLREYLHLPVEIVPRTFIKTTKSVSRPGRPDGERAPRGDGDRFNRPRGDGEYRRRDDRPSAAGEKKEGAAGDWRPEFRGGVGRGGPRPAQQ</sequence>
<feature type="domain" description="Plectin/eS10 N-terminal" evidence="8">
    <location>
        <begin position="32"/>
        <end position="123"/>
    </location>
</feature>
<dbReference type="Proteomes" id="UP000318582">
    <property type="component" value="Unassembled WGS sequence"/>
</dbReference>
<dbReference type="Pfam" id="PF03501">
    <property type="entry name" value="S10_plectin"/>
    <property type="match status" value="1"/>
</dbReference>
<proteinExistence type="inferred from homology"/>
<dbReference type="GO" id="GO:0003723">
    <property type="term" value="F:RNA binding"/>
    <property type="evidence" value="ECO:0007669"/>
    <property type="project" value="TreeGrafter"/>
</dbReference>
<dbReference type="InterPro" id="IPR036388">
    <property type="entry name" value="WH-like_DNA-bd_sf"/>
</dbReference>
<dbReference type="PANTHER" id="PTHR12146">
    <property type="entry name" value="40S RIBOSOMAL PROTEIN S10"/>
    <property type="match status" value="1"/>
</dbReference>
<organism evidence="9 10">
    <name type="scientific">Powellomyces hirtus</name>
    <dbReference type="NCBI Taxonomy" id="109895"/>
    <lineage>
        <taxon>Eukaryota</taxon>
        <taxon>Fungi</taxon>
        <taxon>Fungi incertae sedis</taxon>
        <taxon>Chytridiomycota</taxon>
        <taxon>Chytridiomycota incertae sedis</taxon>
        <taxon>Chytridiomycetes</taxon>
        <taxon>Spizellomycetales</taxon>
        <taxon>Powellomycetaceae</taxon>
        <taxon>Powellomyces</taxon>
    </lineage>
</organism>
<dbReference type="InterPro" id="IPR005326">
    <property type="entry name" value="Plectin_eS10_N"/>
</dbReference>
<dbReference type="GO" id="GO:0022627">
    <property type="term" value="C:cytosolic small ribosomal subunit"/>
    <property type="evidence" value="ECO:0007669"/>
    <property type="project" value="TreeGrafter"/>
</dbReference>
<dbReference type="FunFam" id="1.10.10.10:FF:000025">
    <property type="entry name" value="40S ribosomal protein S10"/>
    <property type="match status" value="1"/>
</dbReference>
<dbReference type="AlphaFoldDB" id="A0A507EDY8"/>
<dbReference type="EMBL" id="QEAQ01000003">
    <property type="protein sequence ID" value="TPX62399.1"/>
    <property type="molecule type" value="Genomic_DNA"/>
</dbReference>
<comment type="subcellular location">
    <subcellularLocation>
        <location evidence="1">Cytoplasm</location>
    </subcellularLocation>
</comment>
<evidence type="ECO:0000259" key="8">
    <source>
        <dbReference type="Pfam" id="PF03501"/>
    </source>
</evidence>